<protein>
    <submittedName>
        <fullName evidence="1">Uncharacterized protein</fullName>
    </submittedName>
</protein>
<organism evidence="1">
    <name type="scientific">Prunus dulcis</name>
    <name type="common">Almond</name>
    <name type="synonym">Amygdalus dulcis</name>
    <dbReference type="NCBI Taxonomy" id="3755"/>
    <lineage>
        <taxon>Eukaryota</taxon>
        <taxon>Viridiplantae</taxon>
        <taxon>Streptophyta</taxon>
        <taxon>Embryophyta</taxon>
        <taxon>Tracheophyta</taxon>
        <taxon>Spermatophyta</taxon>
        <taxon>Magnoliopsida</taxon>
        <taxon>eudicotyledons</taxon>
        <taxon>Gunneridae</taxon>
        <taxon>Pentapetalae</taxon>
        <taxon>rosids</taxon>
        <taxon>fabids</taxon>
        <taxon>Rosales</taxon>
        <taxon>Rosaceae</taxon>
        <taxon>Amygdaloideae</taxon>
        <taxon>Amygdaleae</taxon>
        <taxon>Prunus</taxon>
    </lineage>
</organism>
<accession>A0A4Y1RRK3</accession>
<dbReference type="EMBL" id="AP019303">
    <property type="protein sequence ID" value="BBH06930.1"/>
    <property type="molecule type" value="Genomic_DNA"/>
</dbReference>
<gene>
    <name evidence="1" type="ORF">Prudu_018703</name>
</gene>
<reference evidence="1" key="1">
    <citation type="journal article" date="2019" name="Science">
        <title>Mutation of a bHLH transcription factor allowed almond domestication.</title>
        <authorList>
            <person name="Sanchez-Perez R."/>
            <person name="Pavan S."/>
            <person name="Mazzeo R."/>
            <person name="Moldovan C."/>
            <person name="Aiese Cigliano R."/>
            <person name="Del Cueto J."/>
            <person name="Ricciardi F."/>
            <person name="Lotti C."/>
            <person name="Ricciardi L."/>
            <person name="Dicenta F."/>
            <person name="Lopez-Marques R.L."/>
            <person name="Lindberg Moller B."/>
        </authorList>
    </citation>
    <scope>NUCLEOTIDE SEQUENCE</scope>
</reference>
<proteinExistence type="predicted"/>
<sequence>MTKKKRRGVIMIKWETQGREWDSTWGVGVQGKEEKESGVLPSDGMLFSKMICFCVTDRGACCFLS</sequence>
<name>A0A4Y1RRK3_PRUDU</name>
<evidence type="ECO:0000313" key="1">
    <source>
        <dbReference type="EMBL" id="BBH06930.1"/>
    </source>
</evidence>
<dbReference type="AlphaFoldDB" id="A0A4Y1RRK3"/>